<evidence type="ECO:0000313" key="3">
    <source>
        <dbReference type="Proteomes" id="UP000244081"/>
    </source>
</evidence>
<dbReference type="EMBL" id="QAYG01000002">
    <property type="protein sequence ID" value="PTW61432.1"/>
    <property type="molecule type" value="Genomic_DNA"/>
</dbReference>
<evidence type="ECO:0000313" key="2">
    <source>
        <dbReference type="EMBL" id="PTW61432.1"/>
    </source>
</evidence>
<keyword evidence="3" id="KW-1185">Reference proteome</keyword>
<feature type="transmembrane region" description="Helical" evidence="1">
    <location>
        <begin position="16"/>
        <end position="34"/>
    </location>
</feature>
<sequence length="42" mass="5170">MIFKCSWSRRRYRNGYYTAVYTGWFLFGVLPLFISRIERSDI</sequence>
<dbReference type="AlphaFoldDB" id="A0A2T5VCG0"/>
<evidence type="ECO:0000256" key="1">
    <source>
        <dbReference type="SAM" id="Phobius"/>
    </source>
</evidence>
<gene>
    <name evidence="2" type="ORF">C8N35_102141</name>
</gene>
<accession>A0A2T5VCG0</accession>
<protein>
    <submittedName>
        <fullName evidence="2">Uncharacterized protein</fullName>
    </submittedName>
</protein>
<dbReference type="Proteomes" id="UP000244081">
    <property type="component" value="Unassembled WGS sequence"/>
</dbReference>
<organism evidence="2 3">
    <name type="scientific">Breoghania corrubedonensis</name>
    <dbReference type="NCBI Taxonomy" id="665038"/>
    <lineage>
        <taxon>Bacteria</taxon>
        <taxon>Pseudomonadati</taxon>
        <taxon>Pseudomonadota</taxon>
        <taxon>Alphaproteobacteria</taxon>
        <taxon>Hyphomicrobiales</taxon>
        <taxon>Stappiaceae</taxon>
        <taxon>Breoghania</taxon>
    </lineage>
</organism>
<name>A0A2T5VCG0_9HYPH</name>
<proteinExistence type="predicted"/>
<keyword evidence="1" id="KW-0472">Membrane</keyword>
<keyword evidence="1" id="KW-0812">Transmembrane</keyword>
<reference evidence="2 3" key="1">
    <citation type="submission" date="2018-04" db="EMBL/GenBank/DDBJ databases">
        <title>Genomic Encyclopedia of Archaeal and Bacterial Type Strains, Phase II (KMG-II): from individual species to whole genera.</title>
        <authorList>
            <person name="Goeker M."/>
        </authorList>
    </citation>
    <scope>NUCLEOTIDE SEQUENCE [LARGE SCALE GENOMIC DNA]</scope>
    <source>
        <strain evidence="2 3">DSM 23382</strain>
    </source>
</reference>
<comment type="caution">
    <text evidence="2">The sequence shown here is derived from an EMBL/GenBank/DDBJ whole genome shotgun (WGS) entry which is preliminary data.</text>
</comment>
<keyword evidence="1" id="KW-1133">Transmembrane helix</keyword>